<organism evidence="1 2">
    <name type="scientific">Anaerosphaera aminiphila DSM 21120</name>
    <dbReference type="NCBI Taxonomy" id="1120995"/>
    <lineage>
        <taxon>Bacteria</taxon>
        <taxon>Bacillati</taxon>
        <taxon>Bacillota</taxon>
        <taxon>Tissierellia</taxon>
        <taxon>Tissierellales</taxon>
        <taxon>Peptoniphilaceae</taxon>
        <taxon>Anaerosphaera</taxon>
    </lineage>
</organism>
<evidence type="ECO:0008006" key="3">
    <source>
        <dbReference type="Google" id="ProtNLM"/>
    </source>
</evidence>
<keyword evidence="2" id="KW-1185">Reference proteome</keyword>
<dbReference type="AlphaFoldDB" id="A0A1M5PKP4"/>
<protein>
    <recommendedName>
        <fullName evidence="3">Thymidylate synthase</fullName>
    </recommendedName>
</protein>
<dbReference type="EMBL" id="FQXI01000001">
    <property type="protein sequence ID" value="SHH02270.1"/>
    <property type="molecule type" value="Genomic_DNA"/>
</dbReference>
<sequence>MEIDYILQVSTRKGLRNWLEKNCEIVDHCWVLTTRGQKLEKTIYYLDAVEEAMCFGWIDSTIKKVSETQLAQRLSPRQKKSQWSELNKERVRRLEYLNKMTDCGRKYLPDMSDNGFKIDPYILKKIKEDEEIYENFKNFPDIYKKVRLDTIQIKKKSK</sequence>
<gene>
    <name evidence="1" type="ORF">SAMN02745245_00367</name>
</gene>
<evidence type="ECO:0000313" key="2">
    <source>
        <dbReference type="Proteomes" id="UP000184032"/>
    </source>
</evidence>
<name>A0A1M5PKP4_9FIRM</name>
<dbReference type="RefSeq" id="WP_200779458.1">
    <property type="nucleotide sequence ID" value="NZ_FQXI01000001.1"/>
</dbReference>
<accession>A0A1M5PKP4</accession>
<evidence type="ECO:0000313" key="1">
    <source>
        <dbReference type="EMBL" id="SHH02270.1"/>
    </source>
</evidence>
<proteinExistence type="predicted"/>
<dbReference type="Proteomes" id="UP000184032">
    <property type="component" value="Unassembled WGS sequence"/>
</dbReference>
<reference evidence="1 2" key="1">
    <citation type="submission" date="2016-11" db="EMBL/GenBank/DDBJ databases">
        <authorList>
            <person name="Jaros S."/>
            <person name="Januszkiewicz K."/>
            <person name="Wedrychowicz H."/>
        </authorList>
    </citation>
    <scope>NUCLEOTIDE SEQUENCE [LARGE SCALE GENOMIC DNA]</scope>
    <source>
        <strain evidence="1 2">DSM 21120</strain>
    </source>
</reference>